<evidence type="ECO:0008006" key="6">
    <source>
        <dbReference type="Google" id="ProtNLM"/>
    </source>
</evidence>
<reference evidence="4 5" key="1">
    <citation type="journal article" date="2022" name="Int. J. Syst. Evol. Microbiol.">
        <title>Flavobacterium ammonificans sp. nov. and Flavobacterium ammoniigenes sp. nov., ammonifying bacteria isolated from surface river water.</title>
        <authorList>
            <person name="Watanabe K."/>
            <person name="Kitamura T."/>
            <person name="Ogata Y."/>
            <person name="Shindo C."/>
            <person name="Suda W."/>
        </authorList>
    </citation>
    <scope>NUCLEOTIDE SEQUENCE [LARGE SCALE GENOMIC DNA]</scope>
    <source>
        <strain evidence="4 5">GENT11</strain>
    </source>
</reference>
<keyword evidence="5" id="KW-1185">Reference proteome</keyword>
<evidence type="ECO:0000256" key="3">
    <source>
        <dbReference type="ARBA" id="ARBA00023237"/>
    </source>
</evidence>
<reference evidence="4 5" key="2">
    <citation type="journal article" date="2022" name="Microorganisms">
        <title>Complete Genome Sequences of Two Flavobacterium ammonificans Strains and a Flavobacterium ammoniigenes Strain of Ammonifying Bacterioplankton Isolated from Surface River Water.</title>
        <authorList>
            <person name="Suda W."/>
            <person name="Ogata Y."/>
            <person name="Shindo C."/>
            <person name="Watanabe K."/>
        </authorList>
    </citation>
    <scope>NUCLEOTIDE SEQUENCE [LARGE SCALE GENOMIC DNA]</scope>
    <source>
        <strain evidence="4 5">GENT11</strain>
    </source>
</reference>
<evidence type="ECO:0000313" key="5">
    <source>
        <dbReference type="Proteomes" id="UP001319865"/>
    </source>
</evidence>
<dbReference type="InterPro" id="IPR036942">
    <property type="entry name" value="Beta-barrel_TonB_sf"/>
</dbReference>
<dbReference type="Proteomes" id="UP001319865">
    <property type="component" value="Chromosome"/>
</dbReference>
<evidence type="ECO:0000256" key="1">
    <source>
        <dbReference type="ARBA" id="ARBA00004442"/>
    </source>
</evidence>
<comment type="subcellular location">
    <subcellularLocation>
        <location evidence="1">Cell outer membrane</location>
    </subcellularLocation>
</comment>
<dbReference type="SUPFAM" id="SSF56935">
    <property type="entry name" value="Porins"/>
    <property type="match status" value="1"/>
</dbReference>
<name>A0ABM7V0U4_9FLAO</name>
<accession>A0ABM7V0U4</accession>
<keyword evidence="3" id="KW-0998">Cell outer membrane</keyword>
<protein>
    <recommendedName>
        <fullName evidence="6">TonB-dependent receptor</fullName>
    </recommendedName>
</protein>
<dbReference type="Gene3D" id="2.40.170.20">
    <property type="entry name" value="TonB-dependent receptor, beta-barrel domain"/>
    <property type="match status" value="1"/>
</dbReference>
<evidence type="ECO:0000256" key="2">
    <source>
        <dbReference type="ARBA" id="ARBA00023136"/>
    </source>
</evidence>
<keyword evidence="2" id="KW-0472">Membrane</keyword>
<gene>
    <name evidence="4" type="ORF">GENT11_19780</name>
</gene>
<sequence length="592" mass="66671">MIKIFQNTVFYSFALLFVQFGIAQKKNEKIRTEEVNVVKSYTPTISDAFKIKETPSLNDEVNSVKETVKYSIFSFPVASTFTPSKGGAESVEKEELGRFYKSYATLGAGNYGTINAELFVTQDLNSEEYVAGMFRHLSSQGGIKGVDLDNAFYDTSLDLTYGAEAKELSWNVNLGYQNQIYNWYGLPTAFMNLISPTIKTSLINSIDPRQVYNTIALDSKIEFNESILEAASFRFAHFSDAFGSSENRFYAKPSFKFNAFGKEIKLNAIVDYLGGQLDENYTKTNLNPIEYRFTNFGISPSYELEKDDWTMRLGVGMYYSLGGKSSTNKMYFYPQVSASHKVVGDLMIFYAGAEGGLDQNSYLNFVDQNPFLSPTSIISPTDRKYDVFAGLKGKLAATISYNIRGSFSNEKNKALFKSNDFSAELTNQPYAFGNSLQVVFDRVKTARLFGEIKADLSEALRFGANGTIAFYNTESQKEAWNLPAIQLNANVDYTINSKWYAGADVFFVGSRKDLQINRDMAYIQIYPPVYNNAPTTLKSFVDLNAHLSYKHSARLTGFLKANNIANQSYQKWLNYPVQGFQIILGANYKFDF</sequence>
<dbReference type="EMBL" id="AP025183">
    <property type="protein sequence ID" value="BDB53666.1"/>
    <property type="molecule type" value="Genomic_DNA"/>
</dbReference>
<evidence type="ECO:0000313" key="4">
    <source>
        <dbReference type="EMBL" id="BDB53666.1"/>
    </source>
</evidence>
<proteinExistence type="predicted"/>
<dbReference type="RefSeq" id="WP_229330026.1">
    <property type="nucleotide sequence ID" value="NZ_AP025183.1"/>
</dbReference>
<organism evidence="4 5">
    <name type="scientific">Flavobacterium ammonificans</name>
    <dbReference type="NCBI Taxonomy" id="1751056"/>
    <lineage>
        <taxon>Bacteria</taxon>
        <taxon>Pseudomonadati</taxon>
        <taxon>Bacteroidota</taxon>
        <taxon>Flavobacteriia</taxon>
        <taxon>Flavobacteriales</taxon>
        <taxon>Flavobacteriaceae</taxon>
        <taxon>Flavobacterium</taxon>
    </lineage>
</organism>